<sequence>METYNNAKKAATIISITVNHEAISMIYPFADRCLFSLDTPQAHTEDPKTLNDLMDALLHAKELAGRAATFQVNSTLYAILHLLYSRFTTGVRKPESLHKDRNLVMQILGYLDTHYAEPLSEQGAAHDFGYSCMHFSRLFKMATGKGFRAYITSRRLDDAHHRLIDPSKA</sequence>
<evidence type="ECO:0000313" key="5">
    <source>
        <dbReference type="EMBL" id="RBP98628.1"/>
    </source>
</evidence>
<evidence type="ECO:0000313" key="6">
    <source>
        <dbReference type="Proteomes" id="UP000252530"/>
    </source>
</evidence>
<dbReference type="OrthoDB" id="2060755at2"/>
<evidence type="ECO:0000256" key="1">
    <source>
        <dbReference type="ARBA" id="ARBA00023015"/>
    </source>
</evidence>
<accession>A0A366KBR3</accession>
<evidence type="ECO:0000256" key="3">
    <source>
        <dbReference type="ARBA" id="ARBA00023163"/>
    </source>
</evidence>
<keyword evidence="2" id="KW-0238">DNA-binding</keyword>
<dbReference type="PROSITE" id="PS01124">
    <property type="entry name" value="HTH_ARAC_FAMILY_2"/>
    <property type="match status" value="1"/>
</dbReference>
<reference evidence="5 6" key="1">
    <citation type="submission" date="2017-10" db="EMBL/GenBank/DDBJ databases">
        <title>Bifidobacterium xylocopum sp. nov. and Bifidobacterium aemilianum sp. nov., from the carpenter bee (Xylocopa violacea) digestive tract.</title>
        <authorList>
            <person name="Alberoni D."/>
            <person name="Baffoni L."/>
            <person name="Di Gioia D."/>
            <person name="Gaggia F."/>
            <person name="Biavati B."/>
        </authorList>
    </citation>
    <scope>NUCLEOTIDE SEQUENCE [LARGE SCALE GENOMIC DNA]</scope>
    <source>
        <strain evidence="5 6">XV10</strain>
    </source>
</reference>
<organism evidence="5 6">
    <name type="scientific">Bifidobacterium aemilianum</name>
    <dbReference type="NCBI Taxonomy" id="2493120"/>
    <lineage>
        <taxon>Bacteria</taxon>
        <taxon>Bacillati</taxon>
        <taxon>Actinomycetota</taxon>
        <taxon>Actinomycetes</taxon>
        <taxon>Bifidobacteriales</taxon>
        <taxon>Bifidobacteriaceae</taxon>
        <taxon>Bifidobacterium</taxon>
    </lineage>
</organism>
<feature type="domain" description="HTH araC/xylS-type" evidence="4">
    <location>
        <begin position="105"/>
        <end position="169"/>
    </location>
</feature>
<dbReference type="PANTHER" id="PTHR43280">
    <property type="entry name" value="ARAC-FAMILY TRANSCRIPTIONAL REGULATOR"/>
    <property type="match status" value="1"/>
</dbReference>
<gene>
    <name evidence="5" type="ORF">CRD60_01940</name>
</gene>
<keyword evidence="1" id="KW-0805">Transcription regulation</keyword>
<dbReference type="EMBL" id="PDCG01000001">
    <property type="protein sequence ID" value="RBP98628.1"/>
    <property type="molecule type" value="Genomic_DNA"/>
</dbReference>
<dbReference type="SUPFAM" id="SSF46689">
    <property type="entry name" value="Homeodomain-like"/>
    <property type="match status" value="1"/>
</dbReference>
<dbReference type="InterPro" id="IPR018060">
    <property type="entry name" value="HTH_AraC"/>
</dbReference>
<comment type="caution">
    <text evidence="5">The sequence shown here is derived from an EMBL/GenBank/DDBJ whole genome shotgun (WGS) entry which is preliminary data.</text>
</comment>
<protein>
    <recommendedName>
        <fullName evidence="4">HTH araC/xylS-type domain-containing protein</fullName>
    </recommendedName>
</protein>
<dbReference type="Proteomes" id="UP000252530">
    <property type="component" value="Unassembled WGS sequence"/>
</dbReference>
<dbReference type="GO" id="GO:0043565">
    <property type="term" value="F:sequence-specific DNA binding"/>
    <property type="evidence" value="ECO:0007669"/>
    <property type="project" value="InterPro"/>
</dbReference>
<keyword evidence="6" id="KW-1185">Reference proteome</keyword>
<keyword evidence="3" id="KW-0804">Transcription</keyword>
<proteinExistence type="predicted"/>
<dbReference type="Gene3D" id="1.10.10.60">
    <property type="entry name" value="Homeodomain-like"/>
    <property type="match status" value="1"/>
</dbReference>
<dbReference type="AlphaFoldDB" id="A0A366KBR3"/>
<evidence type="ECO:0000256" key="2">
    <source>
        <dbReference type="ARBA" id="ARBA00023125"/>
    </source>
</evidence>
<dbReference type="PANTHER" id="PTHR43280:SF2">
    <property type="entry name" value="HTH-TYPE TRANSCRIPTIONAL REGULATOR EXSA"/>
    <property type="match status" value="1"/>
</dbReference>
<dbReference type="RefSeq" id="WP_113859600.1">
    <property type="nucleotide sequence ID" value="NZ_PDCG01000001.1"/>
</dbReference>
<evidence type="ECO:0000259" key="4">
    <source>
        <dbReference type="PROSITE" id="PS01124"/>
    </source>
</evidence>
<dbReference type="InterPro" id="IPR009057">
    <property type="entry name" value="Homeodomain-like_sf"/>
</dbReference>
<dbReference type="GO" id="GO:0003700">
    <property type="term" value="F:DNA-binding transcription factor activity"/>
    <property type="evidence" value="ECO:0007669"/>
    <property type="project" value="InterPro"/>
</dbReference>
<name>A0A366KBR3_9BIFI</name>